<reference evidence="2 3" key="1">
    <citation type="submission" date="2016-11" db="EMBL/GenBank/DDBJ databases">
        <authorList>
            <person name="Jaros S."/>
            <person name="Januszkiewicz K."/>
            <person name="Wedrychowicz H."/>
        </authorList>
    </citation>
    <scope>NUCLEOTIDE SEQUENCE [LARGE SCALE GENOMIC DNA]</scope>
    <source>
        <strain evidence="2 3">DSM 19436</strain>
    </source>
</reference>
<gene>
    <name evidence="2" type="ORF">SAMN02745157_1470</name>
</gene>
<evidence type="ECO:0000313" key="2">
    <source>
        <dbReference type="EMBL" id="SHF02782.1"/>
    </source>
</evidence>
<dbReference type="RefSeq" id="WP_073052006.1">
    <property type="nucleotide sequence ID" value="NZ_FQUP01000001.1"/>
</dbReference>
<accession>A0A1M4YBB0</accession>
<evidence type="ECO:0000313" key="3">
    <source>
        <dbReference type="Proteomes" id="UP000184485"/>
    </source>
</evidence>
<dbReference type="STRING" id="1122133.SAMN02745157_1470"/>
<organism evidence="2 3">
    <name type="scientific">Kaistia soli DSM 19436</name>
    <dbReference type="NCBI Taxonomy" id="1122133"/>
    <lineage>
        <taxon>Bacteria</taxon>
        <taxon>Pseudomonadati</taxon>
        <taxon>Pseudomonadota</taxon>
        <taxon>Alphaproteobacteria</taxon>
        <taxon>Hyphomicrobiales</taxon>
        <taxon>Kaistiaceae</taxon>
        <taxon>Kaistia</taxon>
    </lineage>
</organism>
<dbReference type="Proteomes" id="UP000184485">
    <property type="component" value="Unassembled WGS sequence"/>
</dbReference>
<proteinExistence type="predicted"/>
<dbReference type="OrthoDB" id="8421800at2"/>
<dbReference type="EMBL" id="FQUP01000001">
    <property type="protein sequence ID" value="SHF02782.1"/>
    <property type="molecule type" value="Genomic_DNA"/>
</dbReference>
<protein>
    <submittedName>
        <fullName evidence="2">Phage-related minor tail protein</fullName>
    </submittedName>
</protein>
<sequence>MATELETIRRVRVEATTSGVEKATAALEGLAGAQQQVGTSGVQMGASTDTGAKKITSAAGAYQRLVLTIDAAAKSQFEFERGQRKITNALEQGLISTQEAARSTDLLRAKWVLNDNAVQAAGKSSGRTAAQLSNLSFQLNDIASGLAMGQSPFTILAQQGGQLLQVLQMGEGGISGTFAKVAASIAAVATPANIAGAAVVALGAGFLAYSALSRSTLPTVDEAIKTHTDLIAKIKEQYGEATIAANEYARDSKAVVGAALRGDITALQKQAQAATTDFVNSVTSQQSQSRSGQGPRVVSGEFAAFKAEIEDFRRSIKDGIGDFSALREAIAVKMNAEPANKSLQELGARFMENSKELLKVTGNLDQASGTMDKFARDAATAALNVKALTKALNDMADVAKIAPTDEEQARNAYARGLLTARTAGDFERVRAANAAAQDRIAGANMPLPGKKPNLTDYDTDAPYTAQFRGAQDRIRDLLLETTALGKASGAAESYRLQQKILTELQRDGGVVTEDQRKQIEQLADAYGVLVEAQKRAALTRDLNFEKEQIGRNPVDQNIATQMRAIYGDSYLQHMEDFGAIQIRNNAALKAMADAGKSARDAMETLQLRLALIGKPAEEAAAAMAGLQADQQARDAGIAGTSQAASIREAAVAQAHYNSVAERTVAAWDEIKDTGGSAIDSFVDKIADGTLSLESFLDVAKDIGKEILKLGVANPLKNALFGDNLPTLDDARGVLGQVFGGKSNPITDAASSLATSAVASMNVTAASVVINGGIGAALGANDNILPKGIGSDAVAGGALNYARGSFQQVNDKLKDILQTAASQFPMKVDAISGFRAGDPRFHGQGLATDVQIFDKLGKAIPNYQSGAGFRTYEQFAQTARQVQLEKYPELTDQFRWGGYFSGPKGKYGAADAMHFDLGGNKVGMGGGSWEGGLNSAQRNYFPEAESVGKSFRSVAAASDVAAKSASGLGGGLGDLTNSVSGAASKIGQLAGGGSGISLGGLNYAALGAPAAGGVYAKGDAFLHGAPMRFARGDIFHKSTLFPMANGGVGEMGEAGPEAIMPLRRDASGRLGVASTGKGGGGMNVVINNNHSGAKVTAEERVNEKTGQRELVATVDEMTATSIRRRGGATSRELAGMGVAPRTRKLG</sequence>
<feature type="domain" description="Bacteriophage tail tape measure N-terminal" evidence="1">
    <location>
        <begin position="117"/>
        <end position="214"/>
    </location>
</feature>
<name>A0A1M4YBB0_9HYPH</name>
<evidence type="ECO:0000259" key="1">
    <source>
        <dbReference type="Pfam" id="PF06791"/>
    </source>
</evidence>
<dbReference type="InterPro" id="IPR009628">
    <property type="entry name" value="Phage_tape_measure_N"/>
</dbReference>
<keyword evidence="3" id="KW-1185">Reference proteome</keyword>
<dbReference type="Pfam" id="PF06791">
    <property type="entry name" value="TMP_2"/>
    <property type="match status" value="1"/>
</dbReference>
<dbReference type="AlphaFoldDB" id="A0A1M4YBB0"/>